<accession>A0A0L8AMN2</accession>
<proteinExistence type="predicted"/>
<dbReference type="SUPFAM" id="SSF88723">
    <property type="entry name" value="PIN domain-like"/>
    <property type="match status" value="1"/>
</dbReference>
<sequence>MVKAFVDANVLVSALNKEYPLFTYSARVLSLAERNGFELFTSSLCLAIGFYFASKKCGEVEAKRKIQLLCSHLSIAQIDENAVRNALNNAKINDIEDGFQYYAAVEAGCNCLITENLSDYHFAEIPVYSSEVFLKTHVFNSK</sequence>
<evidence type="ECO:0000313" key="3">
    <source>
        <dbReference type="Proteomes" id="UP000036908"/>
    </source>
</evidence>
<gene>
    <name evidence="2" type="ORF">OB69_06825</name>
</gene>
<organism evidence="2 3">
    <name type="scientific">Roseivirga seohaensis subsp. aquiponti</name>
    <dbReference type="NCBI Taxonomy" id="1566026"/>
    <lineage>
        <taxon>Bacteria</taxon>
        <taxon>Pseudomonadati</taxon>
        <taxon>Bacteroidota</taxon>
        <taxon>Cytophagia</taxon>
        <taxon>Cytophagales</taxon>
        <taxon>Roseivirgaceae</taxon>
        <taxon>Roseivirga</taxon>
    </lineage>
</organism>
<dbReference type="PATRIC" id="fig|1566026.4.peg.3190"/>
<dbReference type="InterPro" id="IPR029060">
    <property type="entry name" value="PIN-like_dom_sf"/>
</dbReference>
<feature type="domain" description="PIN" evidence="1">
    <location>
        <begin position="4"/>
        <end position="117"/>
    </location>
</feature>
<dbReference type="AlphaFoldDB" id="A0A0L8AMN2"/>
<evidence type="ECO:0000259" key="1">
    <source>
        <dbReference type="Pfam" id="PF13470"/>
    </source>
</evidence>
<dbReference type="RefSeq" id="WP_053222950.1">
    <property type="nucleotide sequence ID" value="NZ_JSVA01000007.1"/>
</dbReference>
<name>A0A0L8AMN2_9BACT</name>
<reference evidence="3" key="1">
    <citation type="submission" date="2014-11" db="EMBL/GenBank/DDBJ databases">
        <title>Genome sequencing of Roseivirga sp. D-25.</title>
        <authorList>
            <person name="Selvaratnam C."/>
            <person name="Thevarajoo S."/>
            <person name="Goh K.M."/>
            <person name="Eee R."/>
            <person name="Chan K.-G."/>
            <person name="Chong C.S."/>
        </authorList>
    </citation>
    <scope>NUCLEOTIDE SEQUENCE [LARGE SCALE GENOMIC DNA]</scope>
    <source>
        <strain evidence="3">D-25</strain>
    </source>
</reference>
<protein>
    <submittedName>
        <fullName evidence="2">Twitching motility protein PilT</fullName>
    </submittedName>
</protein>
<dbReference type="EMBL" id="JSVA01000007">
    <property type="protein sequence ID" value="KOF03584.1"/>
    <property type="molecule type" value="Genomic_DNA"/>
</dbReference>
<dbReference type="OrthoDB" id="1148871at2"/>
<keyword evidence="3" id="KW-1185">Reference proteome</keyword>
<comment type="caution">
    <text evidence="2">The sequence shown here is derived from an EMBL/GenBank/DDBJ whole genome shotgun (WGS) entry which is preliminary data.</text>
</comment>
<evidence type="ECO:0000313" key="2">
    <source>
        <dbReference type="EMBL" id="KOF03584.1"/>
    </source>
</evidence>
<dbReference type="Pfam" id="PF13470">
    <property type="entry name" value="PIN_3"/>
    <property type="match status" value="1"/>
</dbReference>
<dbReference type="Proteomes" id="UP000036908">
    <property type="component" value="Unassembled WGS sequence"/>
</dbReference>
<dbReference type="InterPro" id="IPR002716">
    <property type="entry name" value="PIN_dom"/>
</dbReference>